<evidence type="ECO:0000256" key="3">
    <source>
        <dbReference type="ARBA" id="ARBA00022723"/>
    </source>
</evidence>
<dbReference type="GO" id="GO:0016634">
    <property type="term" value="F:oxidoreductase activity, acting on the CH-CH group of donors, oxygen as acceptor"/>
    <property type="evidence" value="ECO:0007669"/>
    <property type="project" value="UniProtKB-UniRule"/>
</dbReference>
<proteinExistence type="inferred from homology"/>
<evidence type="ECO:0000313" key="11">
    <source>
        <dbReference type="Proteomes" id="UP000321685"/>
    </source>
</evidence>
<evidence type="ECO:0000256" key="7">
    <source>
        <dbReference type="ARBA" id="ARBA00049896"/>
    </source>
</evidence>
<dbReference type="NCBIfam" id="NF042928">
    <property type="entry name" value="HemQ_actino"/>
    <property type="match status" value="1"/>
</dbReference>
<dbReference type="InterPro" id="IPR010644">
    <property type="entry name" value="ChdC/CLD"/>
</dbReference>
<evidence type="ECO:0000256" key="6">
    <source>
        <dbReference type="ARBA" id="ARBA00030236"/>
    </source>
</evidence>
<comment type="caution">
    <text evidence="10">The sequence shown here is derived from an EMBL/GenBank/DDBJ whole genome shotgun (WGS) entry which is preliminary data.</text>
</comment>
<dbReference type="GO" id="GO:0046872">
    <property type="term" value="F:metal ion binding"/>
    <property type="evidence" value="ECO:0007669"/>
    <property type="project" value="UniProtKB-KW"/>
</dbReference>
<dbReference type="EMBL" id="BJVJ01000036">
    <property type="protein sequence ID" value="GEL24560.1"/>
    <property type="molecule type" value="Genomic_DNA"/>
</dbReference>
<accession>A0A511DID8</accession>
<comment type="function">
    <text evidence="9">Involved in coproporphyrin-dependent heme b biosynthesis. Catalyzes the decarboxylation of Fe-coproporphyrin III (coproheme) to heme b (protoheme IX), the last step of the pathway. The reaction occurs in a stepwise manner with a three-propionate intermediate.</text>
</comment>
<dbReference type="EC" id="1.3.98.5" evidence="8 9"/>
<sequence length="250" mass="28169">MAPPTGAADIAGRLRRLGGMSRLDYAQLNDTIRYTMWSVFRVEAGRLGDDRAGAATQATEFVEALAGKGVVVRGVYDLAGLRADADYMVWWHAETVEALQAAYSDLRRSTALGRASVPVWSQTALHRPAEFNKSHIPAFLAGEEARRYVCVYPFVRSYDWYLLPDDERRKMLADHGKEARGYPDVRANTVPAFALGDYEWILAFEADELHRIVDLMRHLRATEARRHVREEVPFYTGPRVEIGDLVSTLP</sequence>
<dbReference type="Proteomes" id="UP000321685">
    <property type="component" value="Unassembled WGS sequence"/>
</dbReference>
<keyword evidence="3 9" id="KW-0479">Metal-binding</keyword>
<keyword evidence="9" id="KW-0350">Heme biosynthesis</keyword>
<name>A0A511DID8_9PSEU</name>
<dbReference type="GO" id="GO:0020037">
    <property type="term" value="F:heme binding"/>
    <property type="evidence" value="ECO:0007669"/>
    <property type="project" value="InterPro"/>
</dbReference>
<organism evidence="10 11">
    <name type="scientific">Pseudonocardia sulfidoxydans NBRC 16205</name>
    <dbReference type="NCBI Taxonomy" id="1223511"/>
    <lineage>
        <taxon>Bacteria</taxon>
        <taxon>Bacillati</taxon>
        <taxon>Actinomycetota</taxon>
        <taxon>Actinomycetes</taxon>
        <taxon>Pseudonocardiales</taxon>
        <taxon>Pseudonocardiaceae</taxon>
        <taxon>Pseudonocardia</taxon>
    </lineage>
</organism>
<comment type="cofactor">
    <cofactor evidence="9">
        <name>Fe-coproporphyrin III</name>
        <dbReference type="ChEBI" id="CHEBI:68438"/>
    </cofactor>
    <text evidence="9">Fe-coproporphyrin III acts as both substrate and redox cofactor.</text>
</comment>
<reference evidence="10 11" key="1">
    <citation type="submission" date="2019-07" db="EMBL/GenBank/DDBJ databases">
        <title>Whole genome shotgun sequence of Pseudonocardia sulfidoxydans NBRC 16205.</title>
        <authorList>
            <person name="Hosoyama A."/>
            <person name="Uohara A."/>
            <person name="Ohji S."/>
            <person name="Ichikawa N."/>
        </authorList>
    </citation>
    <scope>NUCLEOTIDE SEQUENCE [LARGE SCALE GENOMIC DNA]</scope>
    <source>
        <strain evidence="10 11">NBRC 16205</strain>
    </source>
</reference>
<dbReference type="AlphaFoldDB" id="A0A511DID8"/>
<keyword evidence="4 9" id="KW-0408">Iron</keyword>
<comment type="catalytic activity">
    <reaction evidence="9">
        <text>Fe-coproporphyrin III + H2O2 + H(+) = harderoheme III + CO2 + 2 H2O</text>
        <dbReference type="Rhea" id="RHEA:57940"/>
        <dbReference type="ChEBI" id="CHEBI:15377"/>
        <dbReference type="ChEBI" id="CHEBI:15378"/>
        <dbReference type="ChEBI" id="CHEBI:16240"/>
        <dbReference type="ChEBI" id="CHEBI:16526"/>
        <dbReference type="ChEBI" id="CHEBI:68438"/>
        <dbReference type="ChEBI" id="CHEBI:142463"/>
    </reaction>
</comment>
<dbReference type="InterPro" id="IPR011008">
    <property type="entry name" value="Dimeric_a/b-barrel"/>
</dbReference>
<comment type="pathway">
    <text evidence="9">Porphyrin-containing compound metabolism; protoheme biosynthesis.</text>
</comment>
<protein>
    <recommendedName>
        <fullName evidence="1 9">Coproheme decarboxylase</fullName>
        <ecNumber evidence="8 9">1.3.98.5</ecNumber>
    </recommendedName>
    <alternativeName>
        <fullName evidence="5 9">Coproheme III oxidative decarboxylase</fullName>
    </alternativeName>
    <alternativeName>
        <fullName evidence="6 9">Hydrogen peroxide-dependent heme synthase</fullName>
    </alternativeName>
</protein>
<dbReference type="PANTHER" id="PTHR36843">
    <property type="entry name" value="HEME-DEPENDENT PEROXIDASE YWFI-RELATED"/>
    <property type="match status" value="1"/>
</dbReference>
<evidence type="ECO:0000256" key="2">
    <source>
        <dbReference type="ARBA" id="ARBA00022617"/>
    </source>
</evidence>
<keyword evidence="11" id="KW-1185">Reference proteome</keyword>
<evidence type="ECO:0000313" key="10">
    <source>
        <dbReference type="EMBL" id="GEL24560.1"/>
    </source>
</evidence>
<evidence type="ECO:0000256" key="1">
    <source>
        <dbReference type="ARBA" id="ARBA00014413"/>
    </source>
</evidence>
<comment type="catalytic activity">
    <reaction evidence="9">
        <text>harderoheme III + H2O2 + H(+) = heme b + CO2 + 2 H2O</text>
        <dbReference type="Rhea" id="RHEA:57944"/>
        <dbReference type="ChEBI" id="CHEBI:15377"/>
        <dbReference type="ChEBI" id="CHEBI:15378"/>
        <dbReference type="ChEBI" id="CHEBI:16240"/>
        <dbReference type="ChEBI" id="CHEBI:16526"/>
        <dbReference type="ChEBI" id="CHEBI:60344"/>
        <dbReference type="ChEBI" id="CHEBI:142463"/>
    </reaction>
</comment>
<dbReference type="HAMAP" id="MF_02244">
    <property type="entry name" value="Coproheme_decarbox_2"/>
    <property type="match status" value="1"/>
</dbReference>
<comment type="similarity">
    <text evidence="9">Belongs to the ChdC family. Type 2 subfamily.</text>
</comment>
<dbReference type="PANTHER" id="PTHR36843:SF1">
    <property type="entry name" value="COPROHEME DECARBOXYLASE"/>
    <property type="match status" value="1"/>
</dbReference>
<dbReference type="Gene3D" id="3.30.70.1030">
    <property type="entry name" value="Apc35880, domain 1"/>
    <property type="match status" value="2"/>
</dbReference>
<evidence type="ECO:0000256" key="9">
    <source>
        <dbReference type="HAMAP-Rule" id="MF_02244"/>
    </source>
</evidence>
<dbReference type="SUPFAM" id="SSF54909">
    <property type="entry name" value="Dimeric alpha+beta barrel"/>
    <property type="match status" value="1"/>
</dbReference>
<evidence type="ECO:0000256" key="5">
    <source>
        <dbReference type="ARBA" id="ARBA00029882"/>
    </source>
</evidence>
<gene>
    <name evidence="9" type="primary">chdC</name>
    <name evidence="10" type="ORF">PSU4_35140</name>
</gene>
<evidence type="ECO:0000256" key="8">
    <source>
        <dbReference type="ARBA" id="ARBA00050019"/>
    </source>
</evidence>
<keyword evidence="9" id="KW-0560">Oxidoreductase</keyword>
<evidence type="ECO:0000256" key="4">
    <source>
        <dbReference type="ARBA" id="ARBA00023004"/>
    </source>
</evidence>
<dbReference type="Pfam" id="PF06778">
    <property type="entry name" value="Chlor_dismutase"/>
    <property type="match status" value="1"/>
</dbReference>
<comment type="catalytic activity">
    <reaction evidence="7">
        <text>Fe-coproporphyrin III + 2 H2O2 + 2 H(+) = heme b + 2 CO2 + 4 H2O</text>
        <dbReference type="Rhea" id="RHEA:56516"/>
        <dbReference type="ChEBI" id="CHEBI:15377"/>
        <dbReference type="ChEBI" id="CHEBI:15378"/>
        <dbReference type="ChEBI" id="CHEBI:16240"/>
        <dbReference type="ChEBI" id="CHEBI:16526"/>
        <dbReference type="ChEBI" id="CHEBI:60344"/>
        <dbReference type="ChEBI" id="CHEBI:68438"/>
        <dbReference type="EC" id="1.3.98.5"/>
    </reaction>
    <physiologicalReaction direction="left-to-right" evidence="7">
        <dbReference type="Rhea" id="RHEA:56517"/>
    </physiologicalReaction>
</comment>
<dbReference type="GO" id="GO:0006785">
    <property type="term" value="P:heme B biosynthetic process"/>
    <property type="evidence" value="ECO:0007669"/>
    <property type="project" value="UniProtKB-UniRule"/>
</dbReference>
<keyword evidence="2 9" id="KW-0349">Heme</keyword>
<feature type="active site" evidence="9">
    <location>
        <position position="152"/>
    </location>
</feature>
<feature type="binding site" description="axial binding residue" evidence="9">
    <location>
        <position position="175"/>
    </location>
    <ligand>
        <name>Fe-coproporphyrin III</name>
        <dbReference type="ChEBI" id="CHEBI:68438"/>
    </ligand>
    <ligandPart>
        <name>Fe</name>
        <dbReference type="ChEBI" id="CHEBI:18248"/>
    </ligandPart>
</feature>